<sequence length="227" mass="26397">MSCKDCEATLENDDLTFLTEAGRAKLWLEDQSKGPGDITLYKISWRQDKKSDWRPLPSFFSGLTYSGKSQATAEKRAYGISGHFYQGFRNPRILMEKTIRNQARRLGIDLRNPDGYKDPRLRNFFKVDTVKIIKFQGDLGQIRAITDVIIRQQALKDAEAKTRDLANYYEKFFVGLFHSQFPEYGRNKAQGGDFSSQKSFIPIEFELIENAFDKIYFFPIKMLHSRF</sequence>
<dbReference type="EMBL" id="LAZR01002446">
    <property type="protein sequence ID" value="KKN29950.1"/>
    <property type="molecule type" value="Genomic_DNA"/>
</dbReference>
<proteinExistence type="predicted"/>
<comment type="caution">
    <text evidence="1">The sequence shown here is derived from an EMBL/GenBank/DDBJ whole genome shotgun (WGS) entry which is preliminary data.</text>
</comment>
<protein>
    <submittedName>
        <fullName evidence="1">Uncharacterized protein</fullName>
    </submittedName>
</protein>
<reference evidence="1" key="1">
    <citation type="journal article" date="2015" name="Nature">
        <title>Complex archaea that bridge the gap between prokaryotes and eukaryotes.</title>
        <authorList>
            <person name="Spang A."/>
            <person name="Saw J.H."/>
            <person name="Jorgensen S.L."/>
            <person name="Zaremba-Niedzwiedzka K."/>
            <person name="Martijn J."/>
            <person name="Lind A.E."/>
            <person name="van Eijk R."/>
            <person name="Schleper C."/>
            <person name="Guy L."/>
            <person name="Ettema T.J."/>
        </authorList>
    </citation>
    <scope>NUCLEOTIDE SEQUENCE</scope>
</reference>
<gene>
    <name evidence="1" type="ORF">LCGC14_0839040</name>
</gene>
<name>A0A0F9PDR5_9ZZZZ</name>
<accession>A0A0F9PDR5</accession>
<evidence type="ECO:0000313" key="1">
    <source>
        <dbReference type="EMBL" id="KKN29950.1"/>
    </source>
</evidence>
<dbReference type="AlphaFoldDB" id="A0A0F9PDR5"/>
<organism evidence="1">
    <name type="scientific">marine sediment metagenome</name>
    <dbReference type="NCBI Taxonomy" id="412755"/>
    <lineage>
        <taxon>unclassified sequences</taxon>
        <taxon>metagenomes</taxon>
        <taxon>ecological metagenomes</taxon>
    </lineage>
</organism>